<sequence>MAHWLFIEFFSCVSFKVIPGAIGVNCDSVDLVNPAFGEAYDASSRATDQMDQQFDVNIQAYKYNKKYLTDFRYDNCYVTTYFRQIDARRLMQKKKTLLPLKKTEETECISPYSLKMMKVERRKLGRGTFILLARAFLAAMIFSTDYLLYSALDIIRRYSKVDYKQTGINHIDIQVGGKGFMSDVVRLFLEAFNTKHDLKQVTTNYECLPRPKKLDDVYYMYVFGIYGIMWLLAFLEAYGLRFRRLIASFFYRKRESRRMLNQFNNMLFNNLLQREKSPGKETCVIPLQQHAEKTERIPAFYEEENKARKLDLCMLCDNSFRACANVSVSSLLPKLNVSSAMILKVRDFICARGMAANSDIVRSAGRMSRENVMLAYHRKSSAPPTAASIVTQRHQRVTEMFT</sequence>
<dbReference type="AlphaFoldDB" id="A0AAE0TMQ6"/>
<feature type="transmembrane region" description="Helical" evidence="5">
    <location>
        <begin position="218"/>
        <end position="240"/>
    </location>
</feature>
<feature type="chain" id="PRO_5042122334" description="Dendritic cell-specific transmembrane protein-like domain-containing protein" evidence="6">
    <location>
        <begin position="24"/>
        <end position="402"/>
    </location>
</feature>
<organism evidence="8 9">
    <name type="scientific">Potamilus streckersoni</name>
    <dbReference type="NCBI Taxonomy" id="2493646"/>
    <lineage>
        <taxon>Eukaryota</taxon>
        <taxon>Metazoa</taxon>
        <taxon>Spiralia</taxon>
        <taxon>Lophotrochozoa</taxon>
        <taxon>Mollusca</taxon>
        <taxon>Bivalvia</taxon>
        <taxon>Autobranchia</taxon>
        <taxon>Heteroconchia</taxon>
        <taxon>Palaeoheterodonta</taxon>
        <taxon>Unionida</taxon>
        <taxon>Unionoidea</taxon>
        <taxon>Unionidae</taxon>
        <taxon>Ambleminae</taxon>
        <taxon>Lampsilini</taxon>
        <taxon>Potamilus</taxon>
    </lineage>
</organism>
<evidence type="ECO:0000256" key="3">
    <source>
        <dbReference type="ARBA" id="ARBA00022989"/>
    </source>
</evidence>
<reference evidence="8" key="3">
    <citation type="submission" date="2023-05" db="EMBL/GenBank/DDBJ databases">
        <authorList>
            <person name="Smith C.H."/>
        </authorList>
    </citation>
    <scope>NUCLEOTIDE SEQUENCE</scope>
    <source>
        <strain evidence="8">CHS0354</strain>
        <tissue evidence="8">Mantle</tissue>
    </source>
</reference>
<dbReference type="PANTHER" id="PTHR21041">
    <property type="entry name" value="DENDRITIC CELL-SPECIFIC TRANSMEMBRANE PROTEIN"/>
    <property type="match status" value="1"/>
</dbReference>
<keyword evidence="3 5" id="KW-1133">Transmembrane helix</keyword>
<proteinExistence type="predicted"/>
<evidence type="ECO:0000256" key="1">
    <source>
        <dbReference type="ARBA" id="ARBA00004141"/>
    </source>
</evidence>
<reference evidence="8" key="2">
    <citation type="journal article" date="2021" name="Genome Biol. Evol.">
        <title>Developing a high-quality reference genome for a parasitic bivalve with doubly uniparental inheritance (Bivalvia: Unionida).</title>
        <authorList>
            <person name="Smith C.H."/>
        </authorList>
    </citation>
    <scope>NUCLEOTIDE SEQUENCE</scope>
    <source>
        <strain evidence="8">CHS0354</strain>
        <tissue evidence="8">Mantle</tissue>
    </source>
</reference>
<comment type="subcellular location">
    <subcellularLocation>
        <location evidence="1">Membrane</location>
        <topology evidence="1">Multi-pass membrane protein</topology>
    </subcellularLocation>
</comment>
<feature type="domain" description="Dendritic cell-specific transmembrane protein-like" evidence="7">
    <location>
        <begin position="73"/>
        <end position="260"/>
    </location>
</feature>
<dbReference type="InterPro" id="IPR051856">
    <property type="entry name" value="CSR-E3_Ligase_Protein"/>
</dbReference>
<dbReference type="Proteomes" id="UP001195483">
    <property type="component" value="Unassembled WGS sequence"/>
</dbReference>
<evidence type="ECO:0000313" key="9">
    <source>
        <dbReference type="Proteomes" id="UP001195483"/>
    </source>
</evidence>
<dbReference type="GO" id="GO:0016020">
    <property type="term" value="C:membrane"/>
    <property type="evidence" value="ECO:0007669"/>
    <property type="project" value="UniProtKB-SubCell"/>
</dbReference>
<keyword evidence="2 5" id="KW-0812">Transmembrane</keyword>
<feature type="transmembrane region" description="Helical" evidence="5">
    <location>
        <begin position="124"/>
        <end position="142"/>
    </location>
</feature>
<dbReference type="PANTHER" id="PTHR21041:SF17">
    <property type="entry name" value="E3 UBIQUITIN-PROTEIN LIGASE DCST1"/>
    <property type="match status" value="1"/>
</dbReference>
<feature type="signal peptide" evidence="6">
    <location>
        <begin position="1"/>
        <end position="23"/>
    </location>
</feature>
<evidence type="ECO:0000313" key="8">
    <source>
        <dbReference type="EMBL" id="KAK3612453.1"/>
    </source>
</evidence>
<evidence type="ECO:0000256" key="2">
    <source>
        <dbReference type="ARBA" id="ARBA00022692"/>
    </source>
</evidence>
<protein>
    <recommendedName>
        <fullName evidence="7">Dendritic cell-specific transmembrane protein-like domain-containing protein</fullName>
    </recommendedName>
</protein>
<evidence type="ECO:0000259" key="7">
    <source>
        <dbReference type="Pfam" id="PF07782"/>
    </source>
</evidence>
<comment type="caution">
    <text evidence="8">The sequence shown here is derived from an EMBL/GenBank/DDBJ whole genome shotgun (WGS) entry which is preliminary data.</text>
</comment>
<evidence type="ECO:0000256" key="4">
    <source>
        <dbReference type="ARBA" id="ARBA00023136"/>
    </source>
</evidence>
<dbReference type="InterPro" id="IPR012858">
    <property type="entry name" value="DC_STAMP-like"/>
</dbReference>
<name>A0AAE0TMQ6_9BIVA</name>
<dbReference type="Pfam" id="PF07782">
    <property type="entry name" value="DC_STAMP"/>
    <property type="match status" value="1"/>
</dbReference>
<accession>A0AAE0TMQ6</accession>
<reference evidence="8" key="1">
    <citation type="journal article" date="2021" name="Genome Biol. Evol.">
        <title>A High-Quality Reference Genome for a Parasitic Bivalve with Doubly Uniparental Inheritance (Bivalvia: Unionida).</title>
        <authorList>
            <person name="Smith C.H."/>
        </authorList>
    </citation>
    <scope>NUCLEOTIDE SEQUENCE</scope>
    <source>
        <strain evidence="8">CHS0354</strain>
    </source>
</reference>
<evidence type="ECO:0000256" key="5">
    <source>
        <dbReference type="SAM" id="Phobius"/>
    </source>
</evidence>
<dbReference type="EMBL" id="JAEAOA010001901">
    <property type="protein sequence ID" value="KAK3612453.1"/>
    <property type="molecule type" value="Genomic_DNA"/>
</dbReference>
<evidence type="ECO:0000256" key="6">
    <source>
        <dbReference type="SAM" id="SignalP"/>
    </source>
</evidence>
<gene>
    <name evidence="8" type="ORF">CHS0354_032066</name>
</gene>
<keyword evidence="6" id="KW-0732">Signal</keyword>
<keyword evidence="9" id="KW-1185">Reference proteome</keyword>
<keyword evidence="4 5" id="KW-0472">Membrane</keyword>